<dbReference type="EMBL" id="JAADJZ010000008">
    <property type="protein sequence ID" value="KAF2872868.1"/>
    <property type="molecule type" value="Genomic_DNA"/>
</dbReference>
<reference evidence="3 4" key="1">
    <citation type="submission" date="2020-01" db="EMBL/GenBank/DDBJ databases">
        <authorList>
            <consortium name="DOE Joint Genome Institute"/>
            <person name="Haridas S."/>
            <person name="Albert R."/>
            <person name="Binder M."/>
            <person name="Bloem J."/>
            <person name="Labutti K."/>
            <person name="Salamov A."/>
            <person name="Andreopoulos B."/>
            <person name="Baker S.E."/>
            <person name="Barry K."/>
            <person name="Bills G."/>
            <person name="Bluhm B.H."/>
            <person name="Cannon C."/>
            <person name="Castanera R."/>
            <person name="Culley D.E."/>
            <person name="Daum C."/>
            <person name="Ezra D."/>
            <person name="Gonzalez J.B."/>
            <person name="Henrissat B."/>
            <person name="Kuo A."/>
            <person name="Liang C."/>
            <person name="Lipzen A."/>
            <person name="Lutzoni F."/>
            <person name="Magnuson J."/>
            <person name="Mondo S."/>
            <person name="Nolan M."/>
            <person name="Ohm R."/>
            <person name="Pangilinan J."/>
            <person name="Park H.-J.H."/>
            <person name="Ramirez L."/>
            <person name="Alfaro M."/>
            <person name="Sun H."/>
            <person name="Tritt A."/>
            <person name="Yoshinaga Y."/>
            <person name="Zwiers L.-H.L."/>
            <person name="Turgeon B.G."/>
            <person name="Goodwin S.B."/>
            <person name="Spatafora J.W."/>
            <person name="Crous P.W."/>
            <person name="Grigoriev I.V."/>
        </authorList>
    </citation>
    <scope>NUCLEOTIDE SEQUENCE [LARGE SCALE GENOMIC DNA]</scope>
    <source>
        <strain evidence="3 4">CBS 611.86</strain>
    </source>
</reference>
<feature type="transmembrane region" description="Helical" evidence="2">
    <location>
        <begin position="240"/>
        <end position="262"/>
    </location>
</feature>
<keyword evidence="2" id="KW-1133">Transmembrane helix</keyword>
<protein>
    <submittedName>
        <fullName evidence="3">Uncharacterized protein</fullName>
    </submittedName>
</protein>
<evidence type="ECO:0000313" key="3">
    <source>
        <dbReference type="EMBL" id="KAF2872868.1"/>
    </source>
</evidence>
<feature type="compositionally biased region" description="Low complexity" evidence="1">
    <location>
        <begin position="130"/>
        <end position="148"/>
    </location>
</feature>
<proteinExistence type="predicted"/>
<accession>A0A7C8I7X1</accession>
<organism evidence="3 4">
    <name type="scientific">Massariosphaeria phaeospora</name>
    <dbReference type="NCBI Taxonomy" id="100035"/>
    <lineage>
        <taxon>Eukaryota</taxon>
        <taxon>Fungi</taxon>
        <taxon>Dikarya</taxon>
        <taxon>Ascomycota</taxon>
        <taxon>Pezizomycotina</taxon>
        <taxon>Dothideomycetes</taxon>
        <taxon>Pleosporomycetidae</taxon>
        <taxon>Pleosporales</taxon>
        <taxon>Pleosporales incertae sedis</taxon>
        <taxon>Massariosphaeria</taxon>
    </lineage>
</organism>
<keyword evidence="4" id="KW-1185">Reference proteome</keyword>
<evidence type="ECO:0000256" key="2">
    <source>
        <dbReference type="SAM" id="Phobius"/>
    </source>
</evidence>
<feature type="transmembrane region" description="Helical" evidence="2">
    <location>
        <begin position="12"/>
        <end position="35"/>
    </location>
</feature>
<gene>
    <name evidence="3" type="ORF">BDV95DRAFT_666975</name>
</gene>
<dbReference type="AlphaFoldDB" id="A0A7C8I7X1"/>
<dbReference type="Proteomes" id="UP000481861">
    <property type="component" value="Unassembled WGS sequence"/>
</dbReference>
<evidence type="ECO:0000256" key="1">
    <source>
        <dbReference type="SAM" id="MobiDB-lite"/>
    </source>
</evidence>
<keyword evidence="2" id="KW-0812">Transmembrane</keyword>
<feature type="region of interest" description="Disordered" evidence="1">
    <location>
        <begin position="112"/>
        <end position="155"/>
    </location>
</feature>
<keyword evidence="2" id="KW-0472">Membrane</keyword>
<comment type="caution">
    <text evidence="3">The sequence shown here is derived from an EMBL/GenBank/DDBJ whole genome shotgun (WGS) entry which is preliminary data.</text>
</comment>
<evidence type="ECO:0000313" key="4">
    <source>
        <dbReference type="Proteomes" id="UP000481861"/>
    </source>
</evidence>
<feature type="transmembrane region" description="Helical" evidence="2">
    <location>
        <begin position="63"/>
        <end position="87"/>
    </location>
</feature>
<sequence length="361" mass="39838">MHLTPAQRLETHILTHTLTLIASVLALPFLCWHISSAHLIDNYGMPVEWEEKFLRAQFQRWRVAIWVGMFGVIPLNCVHSLLAIDYYHACLHARGRPVGKYEGGADIEMTIVGPPGSEKDLSTSTEQTISPRRTMSTQRSRQPSTSSTADNTRTLTIPSTPHPIFHARLSPPVHLVVLTVFDILTLTILLFHITTFFTSIPSNRLHCRYIPSSPLVPTDRLKSGLSVRERCIRVNIDVHIAGGTGVAVCAVLAAFTLWALLFRLWEGLAVKRDGGGCGTPASVERVGGEGLGLGMVDGTMEREASVLVSSNTTMSHDTVYASDSERRLPSLRHGHAGERRLPATERIGESWNEMLLECLVP</sequence>
<name>A0A7C8I7X1_9PLEO</name>
<feature type="transmembrane region" description="Helical" evidence="2">
    <location>
        <begin position="173"/>
        <end position="193"/>
    </location>
</feature>
<dbReference type="OrthoDB" id="3800069at2759"/>